<dbReference type="SUPFAM" id="SSF46785">
    <property type="entry name" value="Winged helix' DNA-binding domain"/>
    <property type="match status" value="1"/>
</dbReference>
<keyword evidence="2" id="KW-0547">Nucleotide-binding</keyword>
<feature type="binding site" evidence="2">
    <location>
        <begin position="194"/>
        <end position="201"/>
    </location>
    <ligand>
        <name>ATP</name>
        <dbReference type="ChEBI" id="CHEBI:30616"/>
    </ligand>
</feature>
<dbReference type="Proteomes" id="UP000182278">
    <property type="component" value="Unassembled WGS sequence"/>
</dbReference>
<evidence type="ECO:0000313" key="6">
    <source>
        <dbReference type="Proteomes" id="UP000182278"/>
    </source>
</evidence>
<dbReference type="PROSITE" id="PS51459">
    <property type="entry name" value="FIDO"/>
    <property type="match status" value="1"/>
</dbReference>
<evidence type="ECO:0000256" key="1">
    <source>
        <dbReference type="PIRSR" id="PIRSR640198-1"/>
    </source>
</evidence>
<dbReference type="InterPro" id="IPR036390">
    <property type="entry name" value="WH_DNA-bd_sf"/>
</dbReference>
<dbReference type="STRING" id="1817893.AUJ66_06230"/>
<comment type="caution">
    <text evidence="5">The sequence shown here is derived from an EMBL/GenBank/DDBJ whole genome shotgun (WGS) entry which is preliminary data.</text>
</comment>
<gene>
    <name evidence="5" type="ORF">AUJ66_06230</name>
</gene>
<dbReference type="EMBL" id="MNUO01000094">
    <property type="protein sequence ID" value="OIN96462.1"/>
    <property type="molecule type" value="Genomic_DNA"/>
</dbReference>
<evidence type="ECO:0000313" key="5">
    <source>
        <dbReference type="EMBL" id="OIN96462.1"/>
    </source>
</evidence>
<evidence type="ECO:0000256" key="2">
    <source>
        <dbReference type="PIRSR" id="PIRSR640198-2"/>
    </source>
</evidence>
<evidence type="ECO:0000256" key="3">
    <source>
        <dbReference type="PIRSR" id="PIRSR640198-3"/>
    </source>
</evidence>
<dbReference type="Gene3D" id="1.10.3290.10">
    <property type="entry name" value="Fido-like domain"/>
    <property type="match status" value="1"/>
</dbReference>
<feature type="site" description="Important for autoinhibition of adenylyltransferase activity" evidence="3">
    <location>
        <position position="56"/>
    </location>
</feature>
<dbReference type="SUPFAM" id="SSF140931">
    <property type="entry name" value="Fic-like"/>
    <property type="match status" value="1"/>
</dbReference>
<dbReference type="GO" id="GO:0005524">
    <property type="term" value="F:ATP binding"/>
    <property type="evidence" value="ECO:0007669"/>
    <property type="project" value="UniProtKB-KW"/>
</dbReference>
<keyword evidence="2" id="KW-0067">ATP-binding</keyword>
<accession>A0A1J4SEE3</accession>
<reference evidence="5 6" key="1">
    <citation type="journal article" date="2016" name="Environ. Microbiol.">
        <title>Genomic resolution of a cold subsurface aquifer community provides metabolic insights for novel microbes adapted to high CO concentrations.</title>
        <authorList>
            <person name="Probst A.J."/>
            <person name="Castelle C.J."/>
            <person name="Singh A."/>
            <person name="Brown C.T."/>
            <person name="Anantharaman K."/>
            <person name="Sharon I."/>
            <person name="Hug L.A."/>
            <person name="Burstein D."/>
            <person name="Emerson J.B."/>
            <person name="Thomas B.C."/>
            <person name="Banfield J.F."/>
        </authorList>
    </citation>
    <scope>NUCLEOTIDE SEQUENCE [LARGE SCALE GENOMIC DNA]</scope>
    <source>
        <strain evidence="5">CG1_02_38_46</strain>
    </source>
</reference>
<dbReference type="AlphaFoldDB" id="A0A1J4SEE3"/>
<dbReference type="InterPro" id="IPR036597">
    <property type="entry name" value="Fido-like_dom_sf"/>
</dbReference>
<proteinExistence type="predicted"/>
<feature type="active site" evidence="1">
    <location>
        <position position="190"/>
    </location>
</feature>
<dbReference type="InterPro" id="IPR040198">
    <property type="entry name" value="Fido_containing"/>
</dbReference>
<name>A0A1J4SEE3_9BACT</name>
<dbReference type="PANTHER" id="PTHR13504">
    <property type="entry name" value="FIDO DOMAIN-CONTAINING PROTEIN DDB_G0283145"/>
    <property type="match status" value="1"/>
</dbReference>
<dbReference type="Pfam" id="PF02661">
    <property type="entry name" value="Fic"/>
    <property type="match status" value="1"/>
</dbReference>
<evidence type="ECO:0000259" key="4">
    <source>
        <dbReference type="PROSITE" id="PS51459"/>
    </source>
</evidence>
<dbReference type="PANTHER" id="PTHR13504:SF38">
    <property type="entry name" value="FIDO DOMAIN-CONTAINING PROTEIN"/>
    <property type="match status" value="1"/>
</dbReference>
<dbReference type="InterPro" id="IPR036388">
    <property type="entry name" value="WH-like_DNA-bd_sf"/>
</dbReference>
<dbReference type="InterPro" id="IPR003812">
    <property type="entry name" value="Fido"/>
</dbReference>
<organism evidence="5 6">
    <name type="scientific">Candidatus Desantisbacteria bacterium CG1_02_38_46</name>
    <dbReference type="NCBI Taxonomy" id="1817893"/>
    <lineage>
        <taxon>Bacteria</taxon>
        <taxon>Candidatus Desantisiibacteriota</taxon>
    </lineage>
</organism>
<dbReference type="Gene3D" id="1.10.10.10">
    <property type="entry name" value="Winged helix-like DNA-binding domain superfamily/Winged helix DNA-binding domain"/>
    <property type="match status" value="1"/>
</dbReference>
<sequence>MPFKPKFIITTKINKSLVEIERVRGFLDAVTLKDEWISDMQKKALILETHHSTHIEGTALSLEQAKNILEGKKVKGINRDDEKELLNYKKAMDFISKYLGKDYPITEGVIRELHKILVKGVRGGRAGPGNYRKIQNYVVNSRTREIIYTPPPPFDVSHLMHEFVEWINSAQGISPVLVAAISQFQFVHIHPFIDGNGRTARLISMLILYKTGYDFKRLFTISEYYDKDRTGYYAAIQSVRKNNMDMTAWLEYFIEGLRSQMAEIQEKGKKIIVADKIIKSLKEIELNMRQEKIIRYLLINKQINNEQCQKACKTIKRTATRDLTGLVEKNVLKKYGKKKGTYYILSPKTEEKIRDIMGHT</sequence>
<feature type="binding site" evidence="2">
    <location>
        <begin position="232"/>
        <end position="233"/>
    </location>
    <ligand>
        <name>ATP</name>
        <dbReference type="ChEBI" id="CHEBI:30616"/>
    </ligand>
</feature>
<feature type="domain" description="Fido" evidence="4">
    <location>
        <begin position="105"/>
        <end position="255"/>
    </location>
</feature>
<protein>
    <submittedName>
        <fullName evidence="5">Cell filamentation protein Fic</fullName>
    </submittedName>
</protein>